<dbReference type="EMBL" id="BK016245">
    <property type="protein sequence ID" value="DAG04850.1"/>
    <property type="molecule type" value="Genomic_DNA"/>
</dbReference>
<evidence type="ECO:0000313" key="1">
    <source>
        <dbReference type="EMBL" id="DAG04850.1"/>
    </source>
</evidence>
<accession>A0A8S5VDK3</accession>
<reference evidence="1" key="1">
    <citation type="journal article" date="2021" name="Proc. Natl. Acad. Sci. U.S.A.">
        <title>A Catalog of Tens of Thousands of Viruses from Human Metagenomes Reveals Hidden Associations with Chronic Diseases.</title>
        <authorList>
            <person name="Tisza M.J."/>
            <person name="Buck C.B."/>
        </authorList>
    </citation>
    <scope>NUCLEOTIDE SEQUENCE</scope>
    <source>
        <strain evidence="1">CtGa111</strain>
    </source>
</reference>
<organism evidence="1">
    <name type="scientific">Siphoviridae sp. ctGa111</name>
    <dbReference type="NCBI Taxonomy" id="2825413"/>
    <lineage>
        <taxon>Viruses</taxon>
        <taxon>Duplodnaviria</taxon>
        <taxon>Heunggongvirae</taxon>
        <taxon>Uroviricota</taxon>
        <taxon>Caudoviricetes</taxon>
    </lineage>
</organism>
<proteinExistence type="predicted"/>
<name>A0A8S5VDK3_9CAUD</name>
<protein>
    <submittedName>
        <fullName evidence="1">Uncharacterized protein</fullName>
    </submittedName>
</protein>
<sequence>MSNSMNREDRRREQRKARILARRIKKAGGPDFLAGMPVEEWEPKIGDEVTIKVKKIQGKKDFFKMSPQYQDFINGLEDGRPYKITSTGMKGQVYGIDAHPYFQIWKGDIEPYKES</sequence>